<keyword evidence="19" id="KW-1185">Reference proteome</keyword>
<dbReference type="Pfam" id="PF02770">
    <property type="entry name" value="Acyl-CoA_dh_M"/>
    <property type="match status" value="1"/>
</dbReference>
<dbReference type="InterPro" id="IPR006091">
    <property type="entry name" value="Acyl-CoA_Oxase/DH_mid-dom"/>
</dbReference>
<accession>A0ABT1JFF0</accession>
<sequence>MIEHGAPSGSRPRDRRQESTQPDLPVGLVGEDRPDHWGGVIPPDDAPATSAEALSRARALSPLFAARAAQHDEAGAFPITDFQQLRSAGLFGLMAPRRLGGTGASFGDYVEIAIELACGSGATALVFNMHSSVVGALTSLPATLVDDPNRRAEVAQAHDRILAAALTGKLFAVALSERRVGSRLSRMSTTYHEVEQGYRIIGEKSFVSAAGHADLYLVGARSAVDRDYSTPTVSYFVVPAGSGVEVVRSWDTLGMRATASDDLRLDVTVGRDALLGGVEGLAPTFVQAMPHWMIASYAAVYVGVAESALREARSQLSERGLDHLPAVRGRMGRADAAVAAARLAVREAANRVDRDPGSPATNRWVWRAKLLAGDTAATVASSVLEAAGTAATTRGNPLERIYRDARYGALHPATSDVCADWLGIAALGGDPERDTAVPRW</sequence>
<feature type="domain" description="Acyl-CoA oxidase/dehydrogenase middle" evidence="15">
    <location>
        <begin position="172"/>
        <end position="266"/>
    </location>
</feature>
<comment type="catalytic activity">
    <reaction evidence="11">
        <text>dibenzothiophene + FMNH2 + O2 = dibenzothiophene 5-oxide + FMN + H2O + H(+)</text>
        <dbReference type="Rhea" id="RHEA:49076"/>
        <dbReference type="ChEBI" id="CHEBI:15377"/>
        <dbReference type="ChEBI" id="CHEBI:15378"/>
        <dbReference type="ChEBI" id="CHEBI:15379"/>
        <dbReference type="ChEBI" id="CHEBI:23681"/>
        <dbReference type="ChEBI" id="CHEBI:23683"/>
        <dbReference type="ChEBI" id="CHEBI:57618"/>
        <dbReference type="ChEBI" id="CHEBI:58210"/>
    </reaction>
</comment>
<evidence type="ECO:0000256" key="11">
    <source>
        <dbReference type="ARBA" id="ARBA00047859"/>
    </source>
</evidence>
<evidence type="ECO:0000313" key="19">
    <source>
        <dbReference type="Proteomes" id="UP000791080"/>
    </source>
</evidence>
<evidence type="ECO:0000256" key="9">
    <source>
        <dbReference type="ARBA" id="ARBA00034328"/>
    </source>
</evidence>
<reference evidence="18 19" key="1">
    <citation type="submission" date="2022-06" db="EMBL/GenBank/DDBJ databases">
        <title>Genomic Encyclopedia of Type Strains, Phase I: the one thousand microbial genomes (KMG-I) project.</title>
        <authorList>
            <person name="Kyrpides N."/>
        </authorList>
    </citation>
    <scope>NUCLEOTIDE SEQUENCE [LARGE SCALE GENOMIC DNA]</scope>
    <source>
        <strain evidence="18 19">DSM 43889</strain>
    </source>
</reference>
<evidence type="ECO:0000256" key="7">
    <source>
        <dbReference type="ARBA" id="ARBA00034307"/>
    </source>
</evidence>
<protein>
    <recommendedName>
        <fullName evidence="10">Dibenzothiophene monooxygenase</fullName>
        <ecNumber evidence="9">1.14.14.21</ecNumber>
    </recommendedName>
</protein>
<dbReference type="Gene3D" id="1.10.540.10">
    <property type="entry name" value="Acyl-CoA dehydrogenase/oxidase, N-terminal domain"/>
    <property type="match status" value="1"/>
</dbReference>
<evidence type="ECO:0000259" key="16">
    <source>
        <dbReference type="Pfam" id="PF02771"/>
    </source>
</evidence>
<dbReference type="SUPFAM" id="SSF47203">
    <property type="entry name" value="Acyl-CoA dehydrogenase C-terminal domain-like"/>
    <property type="match status" value="1"/>
</dbReference>
<dbReference type="InterPro" id="IPR009100">
    <property type="entry name" value="AcylCoA_DH/oxidase_NM_dom_sf"/>
</dbReference>
<feature type="domain" description="Acyl-CoA dehydrogenase/oxidase N-terminal" evidence="16">
    <location>
        <begin position="65"/>
        <end position="135"/>
    </location>
</feature>
<gene>
    <name evidence="18" type="ORF">G443_001495</name>
</gene>
<dbReference type="Pfam" id="PF02771">
    <property type="entry name" value="Acyl-CoA_dh_N"/>
    <property type="match status" value="1"/>
</dbReference>
<dbReference type="InterPro" id="IPR046373">
    <property type="entry name" value="Acyl-CoA_Oxase/DH_mid-dom_sf"/>
</dbReference>
<dbReference type="Gene3D" id="1.20.140.10">
    <property type="entry name" value="Butyryl-CoA Dehydrogenase, subunit A, domain 3"/>
    <property type="match status" value="1"/>
</dbReference>
<dbReference type="InterPro" id="IPR036250">
    <property type="entry name" value="AcylCo_DH-like_C"/>
</dbReference>
<dbReference type="PANTHER" id="PTHR43884">
    <property type="entry name" value="ACYL-COA DEHYDROGENASE"/>
    <property type="match status" value="1"/>
</dbReference>
<dbReference type="Gene3D" id="2.40.110.10">
    <property type="entry name" value="Butyryl-CoA Dehydrogenase, subunit A, domain 2"/>
    <property type="match status" value="1"/>
</dbReference>
<evidence type="ECO:0000256" key="1">
    <source>
        <dbReference type="ARBA" id="ARBA00004496"/>
    </source>
</evidence>
<evidence type="ECO:0000256" key="10">
    <source>
        <dbReference type="ARBA" id="ARBA00034345"/>
    </source>
</evidence>
<evidence type="ECO:0000313" key="18">
    <source>
        <dbReference type="EMBL" id="MCP2331225.1"/>
    </source>
</evidence>
<dbReference type="CDD" id="cd00567">
    <property type="entry name" value="ACAD"/>
    <property type="match status" value="1"/>
</dbReference>
<evidence type="ECO:0000256" key="2">
    <source>
        <dbReference type="ARBA" id="ARBA00022630"/>
    </source>
</evidence>
<dbReference type="RefSeq" id="WP_211237550.1">
    <property type="nucleotide sequence ID" value="NZ_AUBJ02000001.1"/>
</dbReference>
<proteinExistence type="inferred from homology"/>
<evidence type="ECO:0000256" key="5">
    <source>
        <dbReference type="ARBA" id="ARBA00023002"/>
    </source>
</evidence>
<evidence type="ECO:0000256" key="12">
    <source>
        <dbReference type="ARBA" id="ARBA00048445"/>
    </source>
</evidence>
<comment type="catalytic activity">
    <reaction evidence="12">
        <text>dibenzothiophene 5-oxide + FMNH2 + O2 = dibenzothiophene 5,5-dioxide + FMN + H2O + H(+)</text>
        <dbReference type="Rhea" id="RHEA:49080"/>
        <dbReference type="ChEBI" id="CHEBI:15377"/>
        <dbReference type="ChEBI" id="CHEBI:15378"/>
        <dbReference type="ChEBI" id="CHEBI:15379"/>
        <dbReference type="ChEBI" id="CHEBI:23683"/>
        <dbReference type="ChEBI" id="CHEBI:57618"/>
        <dbReference type="ChEBI" id="CHEBI:58210"/>
        <dbReference type="ChEBI" id="CHEBI:90356"/>
    </reaction>
</comment>
<keyword evidence="6" id="KW-0503">Monooxygenase</keyword>
<keyword evidence="5" id="KW-0560">Oxidoreductase</keyword>
<evidence type="ECO:0000256" key="13">
    <source>
        <dbReference type="ARBA" id="ARBA00049456"/>
    </source>
</evidence>
<keyword evidence="3" id="KW-0288">FMN</keyword>
<dbReference type="PIRSF" id="PIRSF016578">
    <property type="entry name" value="HsaA"/>
    <property type="match status" value="1"/>
</dbReference>
<dbReference type="InterPro" id="IPR013786">
    <property type="entry name" value="AcylCoA_DH/ox_N"/>
</dbReference>
<evidence type="ECO:0000256" key="8">
    <source>
        <dbReference type="ARBA" id="ARBA00034317"/>
    </source>
</evidence>
<dbReference type="Proteomes" id="UP000791080">
    <property type="component" value="Unassembled WGS sequence"/>
</dbReference>
<dbReference type="EMBL" id="AUBJ02000001">
    <property type="protein sequence ID" value="MCP2331225.1"/>
    <property type="molecule type" value="Genomic_DNA"/>
</dbReference>
<feature type="region of interest" description="Disordered" evidence="14">
    <location>
        <begin position="1"/>
        <end position="39"/>
    </location>
</feature>
<comment type="subcellular location">
    <subcellularLocation>
        <location evidence="1">Cytoplasm</location>
    </subcellularLocation>
</comment>
<comment type="similarity">
    <text evidence="8">Belongs to the DszC flavin monooxygenase family.</text>
</comment>
<evidence type="ECO:0000256" key="14">
    <source>
        <dbReference type="SAM" id="MobiDB-lite"/>
    </source>
</evidence>
<evidence type="ECO:0000259" key="17">
    <source>
        <dbReference type="Pfam" id="PF08028"/>
    </source>
</evidence>
<dbReference type="InterPro" id="IPR013107">
    <property type="entry name" value="Acyl-CoA_DH_C"/>
</dbReference>
<comment type="pathway">
    <text evidence="7">Sulfur metabolism; dibenzothiophene degradation.</text>
</comment>
<evidence type="ECO:0000256" key="6">
    <source>
        <dbReference type="ARBA" id="ARBA00023033"/>
    </source>
</evidence>
<keyword evidence="4" id="KW-0547">Nucleotide-binding</keyword>
<comment type="caution">
    <text evidence="18">The sequence shown here is derived from an EMBL/GenBank/DDBJ whole genome shotgun (WGS) entry which is preliminary data.</text>
</comment>
<evidence type="ECO:0000259" key="15">
    <source>
        <dbReference type="Pfam" id="PF02770"/>
    </source>
</evidence>
<feature type="domain" description="Acyl-CoA dehydrogenase C-terminal" evidence="17">
    <location>
        <begin position="297"/>
        <end position="415"/>
    </location>
</feature>
<evidence type="ECO:0000256" key="3">
    <source>
        <dbReference type="ARBA" id="ARBA00022643"/>
    </source>
</evidence>
<organism evidence="18 19">
    <name type="scientific">Actinoalloteichus caeruleus DSM 43889</name>
    <dbReference type="NCBI Taxonomy" id="1120930"/>
    <lineage>
        <taxon>Bacteria</taxon>
        <taxon>Bacillati</taxon>
        <taxon>Actinomycetota</taxon>
        <taxon>Actinomycetes</taxon>
        <taxon>Pseudonocardiales</taxon>
        <taxon>Pseudonocardiaceae</taxon>
        <taxon>Actinoalloteichus</taxon>
        <taxon>Actinoalloteichus cyanogriseus</taxon>
    </lineage>
</organism>
<keyword evidence="2" id="KW-0285">Flavoprotein</keyword>
<dbReference type="Pfam" id="PF08028">
    <property type="entry name" value="Acyl-CoA_dh_2"/>
    <property type="match status" value="1"/>
</dbReference>
<dbReference type="SUPFAM" id="SSF56645">
    <property type="entry name" value="Acyl-CoA dehydrogenase NM domain-like"/>
    <property type="match status" value="1"/>
</dbReference>
<comment type="catalytic activity">
    <reaction evidence="13">
        <text>dibenzothiophene + 2 FMNH2 + 2 O2 = dibenzothiophene 5,5-dioxide + 2 FMN + 2 H2O + 2 H(+)</text>
        <dbReference type="Rhea" id="RHEA:49072"/>
        <dbReference type="ChEBI" id="CHEBI:15377"/>
        <dbReference type="ChEBI" id="CHEBI:15378"/>
        <dbReference type="ChEBI" id="CHEBI:15379"/>
        <dbReference type="ChEBI" id="CHEBI:23681"/>
        <dbReference type="ChEBI" id="CHEBI:57618"/>
        <dbReference type="ChEBI" id="CHEBI:58210"/>
        <dbReference type="ChEBI" id="CHEBI:90356"/>
        <dbReference type="EC" id="1.14.14.21"/>
    </reaction>
</comment>
<dbReference type="EC" id="1.14.14.21" evidence="9"/>
<dbReference type="InterPro" id="IPR037069">
    <property type="entry name" value="AcylCoA_DH/ox_N_sf"/>
</dbReference>
<dbReference type="PANTHER" id="PTHR43884:SF12">
    <property type="entry name" value="ISOVALERYL-COA DEHYDROGENASE, MITOCHONDRIAL-RELATED"/>
    <property type="match status" value="1"/>
</dbReference>
<evidence type="ECO:0000256" key="4">
    <source>
        <dbReference type="ARBA" id="ARBA00022741"/>
    </source>
</evidence>
<name>A0ABT1JFF0_ACTCY</name>